<proteinExistence type="predicted"/>
<dbReference type="PANTHER" id="PTHR23180">
    <property type="entry name" value="CENTAURIN/ARF"/>
    <property type="match status" value="1"/>
</dbReference>
<sequence>MAGEVDVNAMDANVDLSLQAAVKDSPSFRASVAMLEDDIDTLERWVDQLCKAIRLTEPRRGFPRYFARWKRTRLLAGQPPLGIGSQQPNLADPDMPMQALHIFADSLQATHAFNAKLVSDLEGNLLQPLTNLLRDDFRELKEARRANEKGQDKYESGLARYAASHKAKEASALREDAFQLYEVRKAYVRTSLDYTVKILKFR</sequence>
<reference evidence="4 5" key="1">
    <citation type="journal article" name="Sci. Rep.">
        <title>Genome-scale phylogenetic analyses confirm Olpidium as the closest living zoosporic fungus to the non-flagellated, terrestrial fungi.</title>
        <authorList>
            <person name="Chang Y."/>
            <person name="Rochon D."/>
            <person name="Sekimoto S."/>
            <person name="Wang Y."/>
            <person name="Chovatia M."/>
            <person name="Sandor L."/>
            <person name="Salamov A."/>
            <person name="Grigoriev I.V."/>
            <person name="Stajich J.E."/>
            <person name="Spatafora J.W."/>
        </authorList>
    </citation>
    <scope>NUCLEOTIDE SEQUENCE [LARGE SCALE GENOMIC DNA]</scope>
    <source>
        <strain evidence="4">S191</strain>
    </source>
</reference>
<evidence type="ECO:0000256" key="1">
    <source>
        <dbReference type="ARBA" id="ARBA00022723"/>
    </source>
</evidence>
<gene>
    <name evidence="4" type="ORF">BJ554DRAFT_6400</name>
</gene>
<dbReference type="GO" id="GO:0005737">
    <property type="term" value="C:cytoplasm"/>
    <property type="evidence" value="ECO:0007669"/>
    <property type="project" value="InterPro"/>
</dbReference>
<accession>A0A8H7ZXX9</accession>
<feature type="domain" description="BAR" evidence="3">
    <location>
        <begin position="95"/>
        <end position="199"/>
    </location>
</feature>
<keyword evidence="2" id="KW-0862">Zinc</keyword>
<name>A0A8H7ZXX9_9FUNG</name>
<dbReference type="Gene3D" id="1.20.1270.60">
    <property type="entry name" value="Arfaptin homology (AH) domain/BAR domain"/>
    <property type="match status" value="1"/>
</dbReference>
<keyword evidence="5" id="KW-1185">Reference proteome</keyword>
<dbReference type="Proteomes" id="UP000673691">
    <property type="component" value="Unassembled WGS sequence"/>
</dbReference>
<dbReference type="GO" id="GO:0005096">
    <property type="term" value="F:GTPase activator activity"/>
    <property type="evidence" value="ECO:0007669"/>
    <property type="project" value="InterPro"/>
</dbReference>
<comment type="caution">
    <text evidence="4">The sequence shown here is derived from an EMBL/GenBank/DDBJ whole genome shotgun (WGS) entry which is preliminary data.</text>
</comment>
<dbReference type="InterPro" id="IPR004148">
    <property type="entry name" value="BAR_dom"/>
</dbReference>
<dbReference type="OrthoDB" id="10070851at2759"/>
<dbReference type="SUPFAM" id="SSF103657">
    <property type="entry name" value="BAR/IMD domain-like"/>
    <property type="match status" value="1"/>
</dbReference>
<dbReference type="EMBL" id="JAEFCI010003701">
    <property type="protein sequence ID" value="KAG5461415.1"/>
    <property type="molecule type" value="Genomic_DNA"/>
</dbReference>
<dbReference type="InterPro" id="IPR045258">
    <property type="entry name" value="ACAP1/2/3-like"/>
</dbReference>
<evidence type="ECO:0000259" key="3">
    <source>
        <dbReference type="Pfam" id="PF16746"/>
    </source>
</evidence>
<evidence type="ECO:0000313" key="5">
    <source>
        <dbReference type="Proteomes" id="UP000673691"/>
    </source>
</evidence>
<dbReference type="AlphaFoldDB" id="A0A8H7ZXX9"/>
<dbReference type="PANTHER" id="PTHR23180:SF160">
    <property type="entry name" value="ADP-RIBOSYLATION FACTOR GTPASE-ACTIVATING PROTEIN EFFECTOR PROTEIN 1"/>
    <property type="match status" value="1"/>
</dbReference>
<evidence type="ECO:0000256" key="2">
    <source>
        <dbReference type="ARBA" id="ARBA00022833"/>
    </source>
</evidence>
<dbReference type="Pfam" id="PF16746">
    <property type="entry name" value="BAR_3"/>
    <property type="match status" value="1"/>
</dbReference>
<evidence type="ECO:0000313" key="4">
    <source>
        <dbReference type="EMBL" id="KAG5461415.1"/>
    </source>
</evidence>
<keyword evidence="1" id="KW-0479">Metal-binding</keyword>
<organism evidence="4 5">
    <name type="scientific">Olpidium bornovanus</name>
    <dbReference type="NCBI Taxonomy" id="278681"/>
    <lineage>
        <taxon>Eukaryota</taxon>
        <taxon>Fungi</taxon>
        <taxon>Fungi incertae sedis</taxon>
        <taxon>Olpidiomycota</taxon>
        <taxon>Olpidiomycotina</taxon>
        <taxon>Olpidiomycetes</taxon>
        <taxon>Olpidiales</taxon>
        <taxon>Olpidiaceae</taxon>
        <taxon>Olpidium</taxon>
    </lineage>
</organism>
<protein>
    <recommendedName>
        <fullName evidence="3">BAR domain-containing protein</fullName>
    </recommendedName>
</protein>
<dbReference type="InterPro" id="IPR027267">
    <property type="entry name" value="AH/BAR_dom_sf"/>
</dbReference>
<dbReference type="GO" id="GO:0046872">
    <property type="term" value="F:metal ion binding"/>
    <property type="evidence" value="ECO:0007669"/>
    <property type="project" value="UniProtKB-KW"/>
</dbReference>